<name>A0AAV3R7T6_LITER</name>
<dbReference type="Proteomes" id="UP001454036">
    <property type="component" value="Unassembled WGS sequence"/>
</dbReference>
<evidence type="ECO:0000313" key="2">
    <source>
        <dbReference type="Proteomes" id="UP001454036"/>
    </source>
</evidence>
<dbReference type="AlphaFoldDB" id="A0AAV3R7T6"/>
<gene>
    <name evidence="1" type="ORF">LIER_26285</name>
</gene>
<proteinExistence type="predicted"/>
<sequence>MNLAMLAKQGWRVVTRQASLLFKVLKGKYFRRSSFIHAKLRAHPSFGWRSLLEGRRVLLKGLCWQVGDGRRIDIWTEPWGKTPGEGSNRRGGQGAWGELWKLKVAPRVKLFLCKLIHNIQERNNGYGTRPHCHSELMEVHEDRSRSGGSPSHNSYGMNSLADFDKANQRDTEHLIHKEQPNTTNLQNQVWIPPLPNFIKVNSDAAWQSMTNEGATVRELRISCDVEVIIGDIIHLTNYMEVKFQYVKRLINNAAHVVADWDHRGALEEEWLSTPPVWLSPAL</sequence>
<comment type="caution">
    <text evidence="1">The sequence shown here is derived from an EMBL/GenBank/DDBJ whole genome shotgun (WGS) entry which is preliminary data.</text>
</comment>
<evidence type="ECO:0000313" key="1">
    <source>
        <dbReference type="EMBL" id="GAA0172462.1"/>
    </source>
</evidence>
<dbReference type="EMBL" id="BAABME010008137">
    <property type="protein sequence ID" value="GAA0172462.1"/>
    <property type="molecule type" value="Genomic_DNA"/>
</dbReference>
<organism evidence="1 2">
    <name type="scientific">Lithospermum erythrorhizon</name>
    <name type="common">Purple gromwell</name>
    <name type="synonym">Lithospermum officinale var. erythrorhizon</name>
    <dbReference type="NCBI Taxonomy" id="34254"/>
    <lineage>
        <taxon>Eukaryota</taxon>
        <taxon>Viridiplantae</taxon>
        <taxon>Streptophyta</taxon>
        <taxon>Embryophyta</taxon>
        <taxon>Tracheophyta</taxon>
        <taxon>Spermatophyta</taxon>
        <taxon>Magnoliopsida</taxon>
        <taxon>eudicotyledons</taxon>
        <taxon>Gunneridae</taxon>
        <taxon>Pentapetalae</taxon>
        <taxon>asterids</taxon>
        <taxon>lamiids</taxon>
        <taxon>Boraginales</taxon>
        <taxon>Boraginaceae</taxon>
        <taxon>Boraginoideae</taxon>
        <taxon>Lithospermeae</taxon>
        <taxon>Lithospermum</taxon>
    </lineage>
</organism>
<reference evidence="1 2" key="1">
    <citation type="submission" date="2024-01" db="EMBL/GenBank/DDBJ databases">
        <title>The complete chloroplast genome sequence of Lithospermum erythrorhizon: insights into the phylogenetic relationship among Boraginaceae species and the maternal lineages of purple gromwells.</title>
        <authorList>
            <person name="Okada T."/>
            <person name="Watanabe K."/>
        </authorList>
    </citation>
    <scope>NUCLEOTIDE SEQUENCE [LARGE SCALE GENOMIC DNA]</scope>
</reference>
<keyword evidence="2" id="KW-1185">Reference proteome</keyword>
<protein>
    <submittedName>
        <fullName evidence="1">Uncharacterized protein</fullName>
    </submittedName>
</protein>
<accession>A0AAV3R7T6</accession>